<dbReference type="PROSITE" id="PS00806">
    <property type="entry name" value="ALDOLASE_CLASS_II_2"/>
    <property type="match status" value="1"/>
</dbReference>
<dbReference type="GO" id="GO:0016832">
    <property type="term" value="F:aldehyde-lyase activity"/>
    <property type="evidence" value="ECO:0007669"/>
    <property type="project" value="InterPro"/>
</dbReference>
<dbReference type="GO" id="GO:0005975">
    <property type="term" value="P:carbohydrate metabolic process"/>
    <property type="evidence" value="ECO:0007669"/>
    <property type="project" value="InterPro"/>
</dbReference>
<gene>
    <name evidence="4" type="primary">fba_2</name>
    <name evidence="4" type="ORF">NtB2_01081</name>
</gene>
<dbReference type="GO" id="GO:0008270">
    <property type="term" value="F:zinc ion binding"/>
    <property type="evidence" value="ECO:0007669"/>
    <property type="project" value="InterPro"/>
</dbReference>
<evidence type="ECO:0000313" key="4">
    <source>
        <dbReference type="EMBL" id="GBG96945.1"/>
    </source>
</evidence>
<dbReference type="InterPro" id="IPR013785">
    <property type="entry name" value="Aldolase_TIM"/>
</dbReference>
<dbReference type="Gene3D" id="3.20.20.70">
    <property type="entry name" value="Aldolase class I"/>
    <property type="match status" value="1"/>
</dbReference>
<dbReference type="SUPFAM" id="SSF51569">
    <property type="entry name" value="Aldolase"/>
    <property type="match status" value="1"/>
</dbReference>
<feature type="binding site" evidence="3">
    <location>
        <position position="134"/>
    </location>
    <ligand>
        <name>Zn(2+)</name>
        <dbReference type="ChEBI" id="CHEBI:29105"/>
        <label>2</label>
    </ligand>
</feature>
<reference evidence="4 5" key="1">
    <citation type="journal article" date="2018" name="Genome Announc.">
        <title>Draft Genome Sequence of Lactococcus sp. Strain NtB2 (JCM 32569), Isolated from the Gut of the Higher Termite Nasutitermes takasagoensis.</title>
        <authorList>
            <person name="Noda S."/>
            <person name="Aihara C."/>
            <person name="Yuki M."/>
            <person name="Ohkuma M."/>
        </authorList>
    </citation>
    <scope>NUCLEOTIDE SEQUENCE [LARGE SCALE GENOMIC DNA]</scope>
    <source>
        <strain evidence="4 5">NtB2</strain>
    </source>
</reference>
<evidence type="ECO:0000256" key="3">
    <source>
        <dbReference type="PIRSR" id="PIRSR001359-3"/>
    </source>
</evidence>
<organism evidence="4 5">
    <name type="scientific">Lactococcus termiticola</name>
    <dbReference type="NCBI Taxonomy" id="2169526"/>
    <lineage>
        <taxon>Bacteria</taxon>
        <taxon>Bacillati</taxon>
        <taxon>Bacillota</taxon>
        <taxon>Bacilli</taxon>
        <taxon>Lactobacillales</taxon>
        <taxon>Streptococcaceae</taxon>
        <taxon>Lactococcus</taxon>
    </lineage>
</organism>
<feature type="binding site" evidence="3">
    <location>
        <position position="84"/>
    </location>
    <ligand>
        <name>Zn(2+)</name>
        <dbReference type="ChEBI" id="CHEBI:29105"/>
        <label>1</label>
        <note>catalytic</note>
    </ligand>
</feature>
<accession>A0A2R5HHU3</accession>
<dbReference type="Pfam" id="PF01116">
    <property type="entry name" value="F_bP_aldolase"/>
    <property type="match status" value="1"/>
</dbReference>
<dbReference type="PIRSF" id="PIRSF001359">
    <property type="entry name" value="F_bP_aldolase_II"/>
    <property type="match status" value="1"/>
</dbReference>
<feature type="binding site" evidence="2">
    <location>
        <begin position="207"/>
        <end position="209"/>
    </location>
    <ligand>
        <name>dihydroxyacetone phosphate</name>
        <dbReference type="ChEBI" id="CHEBI:57642"/>
    </ligand>
</feature>
<dbReference type="EMBL" id="BFFO01000006">
    <property type="protein sequence ID" value="GBG96945.1"/>
    <property type="molecule type" value="Genomic_DNA"/>
</dbReference>
<dbReference type="RefSeq" id="WP_109245915.1">
    <property type="nucleotide sequence ID" value="NZ_BFFO01000006.1"/>
</dbReference>
<evidence type="ECO:0000313" key="5">
    <source>
        <dbReference type="Proteomes" id="UP000245021"/>
    </source>
</evidence>
<feature type="active site" description="Proton donor" evidence="1">
    <location>
        <position position="83"/>
    </location>
</feature>
<protein>
    <submittedName>
        <fullName evidence="4">Fructose-bisphosphate aldolase</fullName>
    </submittedName>
</protein>
<dbReference type="InterPro" id="IPR050246">
    <property type="entry name" value="Class_II_FBP_aldolase"/>
</dbReference>
<comment type="cofactor">
    <cofactor evidence="3">
        <name>Zn(2+)</name>
        <dbReference type="ChEBI" id="CHEBI:29105"/>
    </cofactor>
    <text evidence="3">Binds 2 Zn(2+) ions per subunit. One is catalytic and the other provides a structural contribution.</text>
</comment>
<evidence type="ECO:0000256" key="2">
    <source>
        <dbReference type="PIRSR" id="PIRSR001359-2"/>
    </source>
</evidence>
<keyword evidence="3" id="KW-0862">Zinc</keyword>
<dbReference type="AlphaFoldDB" id="A0A2R5HHU3"/>
<feature type="binding site" evidence="3">
    <location>
        <position position="206"/>
    </location>
    <ligand>
        <name>Zn(2+)</name>
        <dbReference type="ChEBI" id="CHEBI:29105"/>
        <label>1</label>
        <note>catalytic</note>
    </ligand>
</feature>
<dbReference type="OrthoDB" id="9803995at2"/>
<dbReference type="PANTHER" id="PTHR30304">
    <property type="entry name" value="D-TAGATOSE-1,6-BISPHOSPHATE ALDOLASE"/>
    <property type="match status" value="1"/>
</dbReference>
<dbReference type="PANTHER" id="PTHR30304:SF0">
    <property type="entry name" value="D-TAGATOSE-1,6-BISPHOSPHATE ALDOLASE SUBUNIT GATY-RELATED"/>
    <property type="match status" value="1"/>
</dbReference>
<feature type="binding site" evidence="3">
    <location>
        <position position="104"/>
    </location>
    <ligand>
        <name>Zn(2+)</name>
        <dbReference type="ChEBI" id="CHEBI:29105"/>
        <label>2</label>
    </ligand>
</feature>
<feature type="binding site" evidence="2">
    <location>
        <begin position="228"/>
        <end position="231"/>
    </location>
    <ligand>
        <name>dihydroxyacetone phosphate</name>
        <dbReference type="ChEBI" id="CHEBI:57642"/>
    </ligand>
</feature>
<dbReference type="InterPro" id="IPR000771">
    <property type="entry name" value="FBA_II"/>
</dbReference>
<evidence type="ECO:0000256" key="1">
    <source>
        <dbReference type="PIRSR" id="PIRSR001359-1"/>
    </source>
</evidence>
<dbReference type="Proteomes" id="UP000245021">
    <property type="component" value="Unassembled WGS sequence"/>
</dbReference>
<dbReference type="NCBIfam" id="TIGR00167">
    <property type="entry name" value="cbbA"/>
    <property type="match status" value="1"/>
</dbReference>
<feature type="binding site" evidence="2">
    <location>
        <position position="177"/>
    </location>
    <ligand>
        <name>dihydroxyacetone phosphate</name>
        <dbReference type="ChEBI" id="CHEBI:57642"/>
    </ligand>
</feature>
<dbReference type="CDD" id="cd00947">
    <property type="entry name" value="TBP_aldolase_IIB"/>
    <property type="match status" value="1"/>
</dbReference>
<comment type="caution">
    <text evidence="4">The sequence shown here is derived from an EMBL/GenBank/DDBJ whole genome shotgun (WGS) entry which is preliminary data.</text>
</comment>
<keyword evidence="5" id="KW-1185">Reference proteome</keyword>
<keyword evidence="3" id="KW-0479">Metal-binding</keyword>
<sequence length="288" mass="31529">MHPIKHEIQKAERAGYAIGAFNSINLEWMQAILRAGEATGQPVILQTSVPPVAYMGGLGLVKSLYDHLLEALEISVPVALHLDHGDAETVRQAIAVGYDSVMFDGSHLPMAENLRLSAELIELAQAHDVLIECEVGSIGGSEDNIYGKGEIASLADAKAMADLGPDYLAVGIGNIHGRYPEDWPGLDFDQLKILKQGLGDLPLVLHGASGIPDDQIKQAIKQGISKVNVNTECHLAFSTAMIDYVHEFESHKEDYLNKKYYEGRHFLSAGYQAVEDKVKERIELFSRI</sequence>
<name>A0A2R5HHU3_9LACT</name>
<feature type="binding site" evidence="3">
    <location>
        <position position="176"/>
    </location>
    <ligand>
        <name>Zn(2+)</name>
        <dbReference type="ChEBI" id="CHEBI:29105"/>
        <label>1</label>
        <note>catalytic</note>
    </ligand>
</feature>
<proteinExistence type="predicted"/>